<reference evidence="5 6" key="1">
    <citation type="submission" date="2020-02" db="EMBL/GenBank/DDBJ databases">
        <title>Genome sequence of strain CCNWXJ40-4.</title>
        <authorList>
            <person name="Gao J."/>
            <person name="Sun J."/>
        </authorList>
    </citation>
    <scope>NUCLEOTIDE SEQUENCE [LARGE SCALE GENOMIC DNA]</scope>
    <source>
        <strain evidence="5 6">CCNWXJ 40-4</strain>
    </source>
</reference>
<dbReference type="NCBIfam" id="TIGR01543">
    <property type="entry name" value="proheadase_HK97"/>
    <property type="match status" value="1"/>
</dbReference>
<dbReference type="EMBL" id="JAAKZF010000003">
    <property type="protein sequence ID" value="NGO50440.1"/>
    <property type="molecule type" value="Genomic_DNA"/>
</dbReference>
<protein>
    <submittedName>
        <fullName evidence="5">HK97 family phage prohead protease</fullName>
    </submittedName>
</protein>
<evidence type="ECO:0000259" key="4">
    <source>
        <dbReference type="Pfam" id="PF04586"/>
    </source>
</evidence>
<dbReference type="Pfam" id="PF04586">
    <property type="entry name" value="Peptidase_S78"/>
    <property type="match status" value="1"/>
</dbReference>
<evidence type="ECO:0000256" key="1">
    <source>
        <dbReference type="ARBA" id="ARBA00022612"/>
    </source>
</evidence>
<dbReference type="InterPro" id="IPR006433">
    <property type="entry name" value="Prohead_protease"/>
</dbReference>
<keyword evidence="6" id="KW-1185">Reference proteome</keyword>
<organism evidence="5 6">
    <name type="scientific">Allomesorhizobium camelthorni</name>
    <dbReference type="NCBI Taxonomy" id="475069"/>
    <lineage>
        <taxon>Bacteria</taxon>
        <taxon>Pseudomonadati</taxon>
        <taxon>Pseudomonadota</taxon>
        <taxon>Alphaproteobacteria</taxon>
        <taxon>Hyphomicrobiales</taxon>
        <taxon>Phyllobacteriaceae</taxon>
        <taxon>Allomesorhizobium</taxon>
    </lineage>
</organism>
<dbReference type="InterPro" id="IPR054613">
    <property type="entry name" value="Peptidase_S78_dom"/>
</dbReference>
<proteinExistence type="predicted"/>
<accession>A0A6G4W8F6</accession>
<keyword evidence="2 5" id="KW-0645">Protease</keyword>
<keyword evidence="3" id="KW-0378">Hydrolase</keyword>
<gene>
    <name evidence="5" type="ORF">G6N73_04465</name>
</gene>
<sequence>MDRYQADFEFKFATGAKDGTFSGYGAIFGNVDSYGDVIERGAFKESLRTWESKGKLPPMLLQHGGFFGPVDDMLPVGKWTSMEENTKGLKVEGELFALSTDRGQLIYEGMKAGSLDGLSIGYRAKKFTVGTKPTDPTRTLHEVELRELSIVTFPANDKAVVGAVKSADIDALNTISDFEDFLREAGGPAWSKKTVRDFVSRFKKVVRREAGDDQDVAAGLLESIRSTRKLIIPNR</sequence>
<evidence type="ECO:0000313" key="5">
    <source>
        <dbReference type="EMBL" id="NGO50440.1"/>
    </source>
</evidence>
<feature type="domain" description="Prohead serine protease" evidence="4">
    <location>
        <begin position="17"/>
        <end position="166"/>
    </location>
</feature>
<comment type="caution">
    <text evidence="5">The sequence shown here is derived from an EMBL/GenBank/DDBJ whole genome shotgun (WGS) entry which is preliminary data.</text>
</comment>
<dbReference type="GO" id="GO:0006508">
    <property type="term" value="P:proteolysis"/>
    <property type="evidence" value="ECO:0007669"/>
    <property type="project" value="UniProtKB-KW"/>
</dbReference>
<dbReference type="RefSeq" id="WP_165023938.1">
    <property type="nucleotide sequence ID" value="NZ_JAAKZF010000003.1"/>
</dbReference>
<evidence type="ECO:0000256" key="3">
    <source>
        <dbReference type="ARBA" id="ARBA00022801"/>
    </source>
</evidence>
<keyword evidence="1" id="KW-1188">Viral release from host cell</keyword>
<dbReference type="Proteomes" id="UP001642900">
    <property type="component" value="Unassembled WGS sequence"/>
</dbReference>
<name>A0A6G4W8F6_9HYPH</name>
<evidence type="ECO:0000313" key="6">
    <source>
        <dbReference type="Proteomes" id="UP001642900"/>
    </source>
</evidence>
<dbReference type="GO" id="GO:0008233">
    <property type="term" value="F:peptidase activity"/>
    <property type="evidence" value="ECO:0007669"/>
    <property type="project" value="UniProtKB-KW"/>
</dbReference>
<dbReference type="AlphaFoldDB" id="A0A6G4W8F6"/>
<evidence type="ECO:0000256" key="2">
    <source>
        <dbReference type="ARBA" id="ARBA00022670"/>
    </source>
</evidence>